<evidence type="ECO:0000313" key="1">
    <source>
        <dbReference type="EMBL" id="BDI32367.1"/>
    </source>
</evidence>
<evidence type="ECO:0000313" key="2">
    <source>
        <dbReference type="Proteomes" id="UP000287394"/>
    </source>
</evidence>
<keyword evidence="2" id="KW-1185">Reference proteome</keyword>
<dbReference type="EMBL" id="AP025739">
    <property type="protein sequence ID" value="BDI32367.1"/>
    <property type="molecule type" value="Genomic_DNA"/>
</dbReference>
<reference evidence="1 2" key="1">
    <citation type="journal article" date="2019" name="Int. J. Syst. Evol. Microbiol.">
        <title>Capsulimonas corticalis gen. nov., sp. nov., an aerobic capsulated bacterium, of a novel bacterial order, Capsulimonadales ord. nov., of the class Armatimonadia of the phylum Armatimonadetes.</title>
        <authorList>
            <person name="Li J."/>
            <person name="Kudo C."/>
            <person name="Tonouchi A."/>
        </authorList>
    </citation>
    <scope>NUCLEOTIDE SEQUENCE [LARGE SCALE GENOMIC DNA]</scope>
    <source>
        <strain evidence="1 2">AX-7</strain>
    </source>
</reference>
<dbReference type="RefSeq" id="WP_218025617.1">
    <property type="nucleotide sequence ID" value="NZ_AP025739.1"/>
</dbReference>
<sequence length="667" mass="69796">MRARIRLTALLALALLVLFGAAYPVMAAPRRAIIVLTPPATLSDWMASPSPTLHRLLETGQCALVNTRAARIPDNRGRESIASAALTLGSGARAACNARDVQWSFLSAPALPGVSAEDLFERRTLVRRGGLFVALNWPRIVAANQNLGYRISLGNLCASLHRSGVTVLATQGPIAPFVACDDIGTTNVIRADDFATPLLTLGKCSVIIDAPANWQDADRLLAAAIHSADEFGARLIVISPAVNDAEYARGERLAPMVQYETGRGPGLLTSRSTRTPGLVANTDFAPALAAYFGASLLSGQRTADFTVRPTARPTTALLGIQRRATAQRQGMKLLPYFAVAGGLIVVLALALRRRGGDAPWDLTLLPGVAIAAFALSTSAAQFGVASAILLTAALLLRRRIGPANTLRGLCGLIWLAGVIHMLAPHGLLKFSLLGYSIVEGARYYGIGNEMMGALAGAMLVAAAGAAATWSRRLMLALALATIGMIGWPQIGAKAGGVIVSVGTLLVYFGSLRGVRWSAGRAALVVAASLLAVLAVAFLDSHLNPGRQSHLGQAMAEIGTSGLGDGWDIITRKLAVEGHLLWHSAWAVPLWSALAGIFMSRSAVQRLNNVRTIALFNAGIAGVLLSIAFNDAGAVAGALCAMLLWSYLSLVTTGSKADPRSAFEPVSA</sequence>
<dbReference type="KEGG" id="ccot:CCAX7_44180"/>
<dbReference type="AlphaFoldDB" id="A0A402CX96"/>
<organism evidence="1 2">
    <name type="scientific">Capsulimonas corticalis</name>
    <dbReference type="NCBI Taxonomy" id="2219043"/>
    <lineage>
        <taxon>Bacteria</taxon>
        <taxon>Bacillati</taxon>
        <taxon>Armatimonadota</taxon>
        <taxon>Armatimonadia</taxon>
        <taxon>Capsulimonadales</taxon>
        <taxon>Capsulimonadaceae</taxon>
        <taxon>Capsulimonas</taxon>
    </lineage>
</organism>
<dbReference type="Proteomes" id="UP000287394">
    <property type="component" value="Chromosome"/>
</dbReference>
<gene>
    <name evidence="1" type="ORF">CCAX7_44180</name>
</gene>
<proteinExistence type="predicted"/>
<protein>
    <submittedName>
        <fullName evidence="1">Uncharacterized protein</fullName>
    </submittedName>
</protein>
<name>A0A402CX96_9BACT</name>
<accession>A0A402CX96</accession>